<keyword evidence="1" id="KW-0479">Metal-binding</keyword>
<protein>
    <submittedName>
        <fullName evidence="4">Gag-pol polyprotein</fullName>
    </submittedName>
</protein>
<dbReference type="InterPro" id="IPR001878">
    <property type="entry name" value="Znf_CCHC"/>
</dbReference>
<dbReference type="SUPFAM" id="SSF57756">
    <property type="entry name" value="Retrovirus zinc finger-like domains"/>
    <property type="match status" value="1"/>
</dbReference>
<feature type="domain" description="CCHC-type" evidence="3">
    <location>
        <begin position="247"/>
        <end position="262"/>
    </location>
</feature>
<evidence type="ECO:0000259" key="3">
    <source>
        <dbReference type="PROSITE" id="PS50158"/>
    </source>
</evidence>
<evidence type="ECO:0000313" key="4">
    <source>
        <dbReference type="EMBL" id="GJS77393.1"/>
    </source>
</evidence>
<accession>A0ABQ4YK51</accession>
<organism evidence="4 5">
    <name type="scientific">Tanacetum coccineum</name>
    <dbReference type="NCBI Taxonomy" id="301880"/>
    <lineage>
        <taxon>Eukaryota</taxon>
        <taxon>Viridiplantae</taxon>
        <taxon>Streptophyta</taxon>
        <taxon>Embryophyta</taxon>
        <taxon>Tracheophyta</taxon>
        <taxon>Spermatophyta</taxon>
        <taxon>Magnoliopsida</taxon>
        <taxon>eudicotyledons</taxon>
        <taxon>Gunneridae</taxon>
        <taxon>Pentapetalae</taxon>
        <taxon>asterids</taxon>
        <taxon>campanulids</taxon>
        <taxon>Asterales</taxon>
        <taxon>Asteraceae</taxon>
        <taxon>Asteroideae</taxon>
        <taxon>Anthemideae</taxon>
        <taxon>Anthemidinae</taxon>
        <taxon>Tanacetum</taxon>
    </lineage>
</organism>
<keyword evidence="1" id="KW-0862">Zinc</keyword>
<dbReference type="SMART" id="SM00343">
    <property type="entry name" value="ZnF_C2HC"/>
    <property type="match status" value="1"/>
</dbReference>
<name>A0ABQ4YK51_9ASTR</name>
<dbReference type="Proteomes" id="UP001151760">
    <property type="component" value="Unassembled WGS sequence"/>
</dbReference>
<reference evidence="4" key="2">
    <citation type="submission" date="2022-01" db="EMBL/GenBank/DDBJ databases">
        <authorList>
            <person name="Yamashiro T."/>
            <person name="Shiraishi A."/>
            <person name="Satake H."/>
            <person name="Nakayama K."/>
        </authorList>
    </citation>
    <scope>NUCLEOTIDE SEQUENCE</scope>
</reference>
<keyword evidence="5" id="KW-1185">Reference proteome</keyword>
<dbReference type="Gene3D" id="4.10.60.10">
    <property type="entry name" value="Zinc finger, CCHC-type"/>
    <property type="match status" value="1"/>
</dbReference>
<dbReference type="Pfam" id="PF00098">
    <property type="entry name" value="zf-CCHC"/>
    <property type="match status" value="1"/>
</dbReference>
<keyword evidence="2" id="KW-0175">Coiled coil</keyword>
<evidence type="ECO:0000256" key="2">
    <source>
        <dbReference type="SAM" id="Coils"/>
    </source>
</evidence>
<feature type="coiled-coil region" evidence="2">
    <location>
        <begin position="325"/>
        <end position="359"/>
    </location>
</feature>
<sequence length="366" mass="42228">MLATGRYAQWQSRFLRYVDTKPNKQELRQCIFDGPYVMTEITVLAKPTTAIEEAVPEHTIVETYKTTTPEKLDACTTAKEMWISIKRLHQGESLNKQDVKTSLFWEFGKFTSRDGESIESYYSRFYKMMNEMVRNKLEVSTMQYHNKVNEIRAKKLSRNANPLALVAVAQLSRYILSSTKISQIICTTSKTVIFNQISCYYQVQKQRDSQTNRLREIGTGHFMNQRTVAGARKTIGNQVVQQTGIQCFNCKEFGHFAKECKKPKWAKDYAYHKEKMLLCKQAKKGVPLRADNVIPNSSDICDNDDQADQNAEEYEDKRVVFANLIANLKLDHDENKKILKQLNKENASLTHELNECKSALEESNDI</sequence>
<dbReference type="InterPro" id="IPR036875">
    <property type="entry name" value="Znf_CCHC_sf"/>
</dbReference>
<reference evidence="4" key="1">
    <citation type="journal article" date="2022" name="Int. J. Mol. Sci.">
        <title>Draft Genome of Tanacetum Coccineum: Genomic Comparison of Closely Related Tanacetum-Family Plants.</title>
        <authorList>
            <person name="Yamashiro T."/>
            <person name="Shiraishi A."/>
            <person name="Nakayama K."/>
            <person name="Satake H."/>
        </authorList>
    </citation>
    <scope>NUCLEOTIDE SEQUENCE</scope>
</reference>
<proteinExistence type="predicted"/>
<dbReference type="PROSITE" id="PS50158">
    <property type="entry name" value="ZF_CCHC"/>
    <property type="match status" value="1"/>
</dbReference>
<evidence type="ECO:0000313" key="5">
    <source>
        <dbReference type="Proteomes" id="UP001151760"/>
    </source>
</evidence>
<comment type="caution">
    <text evidence="4">The sequence shown here is derived from an EMBL/GenBank/DDBJ whole genome shotgun (WGS) entry which is preliminary data.</text>
</comment>
<evidence type="ECO:0000256" key="1">
    <source>
        <dbReference type="PROSITE-ProRule" id="PRU00047"/>
    </source>
</evidence>
<dbReference type="EMBL" id="BQNB010010444">
    <property type="protein sequence ID" value="GJS77393.1"/>
    <property type="molecule type" value="Genomic_DNA"/>
</dbReference>
<gene>
    <name evidence="4" type="ORF">Tco_0727274</name>
</gene>
<keyword evidence="1" id="KW-0863">Zinc-finger</keyword>